<reference evidence="2" key="1">
    <citation type="journal article" date="2020" name="Stud. Mycol.">
        <title>101 Dothideomycetes genomes: a test case for predicting lifestyles and emergence of pathogens.</title>
        <authorList>
            <person name="Haridas S."/>
            <person name="Albert R."/>
            <person name="Binder M."/>
            <person name="Bloem J."/>
            <person name="Labutti K."/>
            <person name="Salamov A."/>
            <person name="Andreopoulos B."/>
            <person name="Baker S."/>
            <person name="Barry K."/>
            <person name="Bills G."/>
            <person name="Bluhm B."/>
            <person name="Cannon C."/>
            <person name="Castanera R."/>
            <person name="Culley D."/>
            <person name="Daum C."/>
            <person name="Ezra D."/>
            <person name="Gonzalez J."/>
            <person name="Henrissat B."/>
            <person name="Kuo A."/>
            <person name="Liang C."/>
            <person name="Lipzen A."/>
            <person name="Lutzoni F."/>
            <person name="Magnuson J."/>
            <person name="Mondo S."/>
            <person name="Nolan M."/>
            <person name="Ohm R."/>
            <person name="Pangilinan J."/>
            <person name="Park H.-J."/>
            <person name="Ramirez L."/>
            <person name="Alfaro M."/>
            <person name="Sun H."/>
            <person name="Tritt A."/>
            <person name="Yoshinaga Y."/>
            <person name="Zwiers L.-H."/>
            <person name="Turgeon B."/>
            <person name="Goodwin S."/>
            <person name="Spatafora J."/>
            <person name="Crous P."/>
            <person name="Grigoriev I."/>
        </authorList>
    </citation>
    <scope>NUCLEOTIDE SEQUENCE</scope>
    <source>
        <strain evidence="2">CBS 627.86</strain>
    </source>
</reference>
<sequence>MADWASAVLPRNKPPIDASETLSTPYQAGSTSKIPSNDLDTNIPTSTFLDPDRPSLVHLPTELRLHLWDCVLAANNVPRSYAYTRNEDEISPQDPEAKPPTFTKHGPVLVSKKFSAEYRQAYYEHTRFFFHINSLNAFEALPQLAQGPRLRNSAFEKHVSTLPNFWNASDKLLSSLRHCVLYIEIGDIASESYSAHSVSRVVRANISLPEARRVRMEMKTFNSHAAMKEQDSDFDLTLINAIQRLIRHMAQLRSVQLVWNLDVVTPARNERFSTSLNTDWSFRTLGEPFVVPLQAKRMLRRFEVKVGDKWEDTIVKGERGEGGKWIVRRQ</sequence>
<dbReference type="EMBL" id="ML977312">
    <property type="protein sequence ID" value="KAF2121448.1"/>
    <property type="molecule type" value="Genomic_DNA"/>
</dbReference>
<feature type="region of interest" description="Disordered" evidence="1">
    <location>
        <begin position="1"/>
        <end position="40"/>
    </location>
</feature>
<organism evidence="2 3">
    <name type="scientific">Lophiotrema nucula</name>
    <dbReference type="NCBI Taxonomy" id="690887"/>
    <lineage>
        <taxon>Eukaryota</taxon>
        <taxon>Fungi</taxon>
        <taxon>Dikarya</taxon>
        <taxon>Ascomycota</taxon>
        <taxon>Pezizomycotina</taxon>
        <taxon>Dothideomycetes</taxon>
        <taxon>Pleosporomycetidae</taxon>
        <taxon>Pleosporales</taxon>
        <taxon>Lophiotremataceae</taxon>
        <taxon>Lophiotrema</taxon>
    </lineage>
</organism>
<dbReference type="Proteomes" id="UP000799770">
    <property type="component" value="Unassembled WGS sequence"/>
</dbReference>
<keyword evidence="3" id="KW-1185">Reference proteome</keyword>
<dbReference type="AlphaFoldDB" id="A0A6A5ZT25"/>
<evidence type="ECO:0000313" key="2">
    <source>
        <dbReference type="EMBL" id="KAF2121448.1"/>
    </source>
</evidence>
<gene>
    <name evidence="2" type="ORF">BDV96DRAFT_640840</name>
</gene>
<dbReference type="OrthoDB" id="3796403at2759"/>
<protein>
    <submittedName>
        <fullName evidence="2">Uncharacterized protein</fullName>
    </submittedName>
</protein>
<evidence type="ECO:0000313" key="3">
    <source>
        <dbReference type="Proteomes" id="UP000799770"/>
    </source>
</evidence>
<name>A0A6A5ZT25_9PLEO</name>
<accession>A0A6A5ZT25</accession>
<evidence type="ECO:0000256" key="1">
    <source>
        <dbReference type="SAM" id="MobiDB-lite"/>
    </source>
</evidence>
<proteinExistence type="predicted"/>
<feature type="compositionally biased region" description="Polar residues" evidence="1">
    <location>
        <begin position="20"/>
        <end position="40"/>
    </location>
</feature>